<sequence length="366" mass="41929">MFEFNDSAIEYGRQDIEGLPASVKAYCYSGMDDFCRIISFECDRLYGSFRVGQKASLGVSGASWEGRKDHSITLPQMEGTIQLGSAQKPIPIRNSHRGRLADNRTRQSIPRNRDNTKNTPDEEYSPEKEDHSEHLIFFIEPTTFEHDFINSDSPVRTNTFFNPKSKILIIKMAGPAHEQAAEAFNDMLKEAFRPMGLHKAIQSWGRTTMLAKDGTRKVADGGWGPQRPLRNAPKRPTVLLEVANSETYAKLRRDAQYWIDPEKQEANVAIGVNLHTKRPEITIDQWEWSSQTSRPINRTHFTIKRKSDGAVYFDPHNPPAQLVIPFKSFFRRPAQINKERDIVIGTQELVEFASMVWEVQFEQDQE</sequence>
<dbReference type="OrthoDB" id="76567at2759"/>
<gene>
    <name evidence="2" type="ORF">N7517_000885</name>
</gene>
<keyword evidence="3" id="KW-1185">Reference proteome</keyword>
<organism evidence="2 3">
    <name type="scientific">Penicillium concentricum</name>
    <dbReference type="NCBI Taxonomy" id="293559"/>
    <lineage>
        <taxon>Eukaryota</taxon>
        <taxon>Fungi</taxon>
        <taxon>Dikarya</taxon>
        <taxon>Ascomycota</taxon>
        <taxon>Pezizomycotina</taxon>
        <taxon>Eurotiomycetes</taxon>
        <taxon>Eurotiomycetidae</taxon>
        <taxon>Eurotiales</taxon>
        <taxon>Aspergillaceae</taxon>
        <taxon>Penicillium</taxon>
    </lineage>
</organism>
<reference evidence="2" key="1">
    <citation type="submission" date="2022-12" db="EMBL/GenBank/DDBJ databases">
        <authorList>
            <person name="Petersen C."/>
        </authorList>
    </citation>
    <scope>NUCLEOTIDE SEQUENCE</scope>
    <source>
        <strain evidence="2">IBT 3081</strain>
    </source>
</reference>
<dbReference type="EMBL" id="JAPZBT010000001">
    <property type="protein sequence ID" value="KAJ5382974.1"/>
    <property type="molecule type" value="Genomic_DNA"/>
</dbReference>
<name>A0A9W9VJC6_9EURO</name>
<dbReference type="Proteomes" id="UP001147752">
    <property type="component" value="Unassembled WGS sequence"/>
</dbReference>
<dbReference type="GeneID" id="81457798"/>
<feature type="compositionally biased region" description="Basic and acidic residues" evidence="1">
    <location>
        <begin position="99"/>
        <end position="131"/>
    </location>
</feature>
<dbReference type="RefSeq" id="XP_056582750.1">
    <property type="nucleotide sequence ID" value="XM_056718615.1"/>
</dbReference>
<evidence type="ECO:0000313" key="3">
    <source>
        <dbReference type="Proteomes" id="UP001147752"/>
    </source>
</evidence>
<reference evidence="2" key="2">
    <citation type="journal article" date="2023" name="IMA Fungus">
        <title>Comparative genomic study of the Penicillium genus elucidates a diverse pangenome and 15 lateral gene transfer events.</title>
        <authorList>
            <person name="Petersen C."/>
            <person name="Sorensen T."/>
            <person name="Nielsen M.R."/>
            <person name="Sondergaard T.E."/>
            <person name="Sorensen J.L."/>
            <person name="Fitzpatrick D.A."/>
            <person name="Frisvad J.C."/>
            <person name="Nielsen K.L."/>
        </authorList>
    </citation>
    <scope>NUCLEOTIDE SEQUENCE</scope>
    <source>
        <strain evidence="2">IBT 3081</strain>
    </source>
</reference>
<accession>A0A9W9VJC6</accession>
<evidence type="ECO:0000256" key="1">
    <source>
        <dbReference type="SAM" id="MobiDB-lite"/>
    </source>
</evidence>
<protein>
    <submittedName>
        <fullName evidence="2">Uncharacterized protein</fullName>
    </submittedName>
</protein>
<comment type="caution">
    <text evidence="2">The sequence shown here is derived from an EMBL/GenBank/DDBJ whole genome shotgun (WGS) entry which is preliminary data.</text>
</comment>
<dbReference type="AlphaFoldDB" id="A0A9W9VJC6"/>
<proteinExistence type="predicted"/>
<feature type="region of interest" description="Disordered" evidence="1">
    <location>
        <begin position="78"/>
        <end position="131"/>
    </location>
</feature>
<evidence type="ECO:0000313" key="2">
    <source>
        <dbReference type="EMBL" id="KAJ5382974.1"/>
    </source>
</evidence>